<feature type="transmembrane region" description="Helical" evidence="1">
    <location>
        <begin position="39"/>
        <end position="59"/>
    </location>
</feature>
<reference evidence="3" key="1">
    <citation type="submission" date="2017-09" db="EMBL/GenBank/DDBJ databases">
        <title>Depth-based differentiation of microbial function through sediment-hosted aquifers and enrichment of novel symbionts in the deep terrestrial subsurface.</title>
        <authorList>
            <person name="Probst A.J."/>
            <person name="Ladd B."/>
            <person name="Jarett J.K."/>
            <person name="Geller-Mcgrath D.E."/>
            <person name="Sieber C.M.K."/>
            <person name="Emerson J.B."/>
            <person name="Anantharaman K."/>
            <person name="Thomas B.C."/>
            <person name="Malmstrom R."/>
            <person name="Stieglmeier M."/>
            <person name="Klingl A."/>
            <person name="Woyke T."/>
            <person name="Ryan C.M."/>
            <person name="Banfield J.F."/>
        </authorList>
    </citation>
    <scope>NUCLEOTIDE SEQUENCE [LARGE SCALE GENOMIC DNA]</scope>
</reference>
<name>A0A2H0UCH6_9BACT</name>
<organism evidence="2 3">
    <name type="scientific">Candidatus Kaiserbacteria bacterium CG10_big_fil_rev_8_21_14_0_10_51_14</name>
    <dbReference type="NCBI Taxonomy" id="1974610"/>
    <lineage>
        <taxon>Bacteria</taxon>
        <taxon>Candidatus Kaiseribacteriota</taxon>
    </lineage>
</organism>
<keyword evidence="1" id="KW-0472">Membrane</keyword>
<keyword evidence="1" id="KW-1133">Transmembrane helix</keyword>
<dbReference type="Proteomes" id="UP000231192">
    <property type="component" value="Unassembled WGS sequence"/>
</dbReference>
<dbReference type="AlphaFoldDB" id="A0A2H0UCH6"/>
<gene>
    <name evidence="2" type="ORF">COU18_01845</name>
</gene>
<accession>A0A2H0UCH6</accession>
<protein>
    <submittedName>
        <fullName evidence="2">Uncharacterized protein</fullName>
    </submittedName>
</protein>
<evidence type="ECO:0000256" key="1">
    <source>
        <dbReference type="SAM" id="Phobius"/>
    </source>
</evidence>
<dbReference type="EMBL" id="PFBK01000003">
    <property type="protein sequence ID" value="PIR84123.1"/>
    <property type="molecule type" value="Genomic_DNA"/>
</dbReference>
<evidence type="ECO:0000313" key="2">
    <source>
        <dbReference type="EMBL" id="PIR84123.1"/>
    </source>
</evidence>
<evidence type="ECO:0000313" key="3">
    <source>
        <dbReference type="Proteomes" id="UP000231192"/>
    </source>
</evidence>
<proteinExistence type="predicted"/>
<sequence length="216" mass="24686">MKLVWFLMAITVVLLAGIIWQPKFDPFDILHDMNLLQIINAVVVTLGLPTLIAACILIGRKFQIIDTLQKAIDDDIKPDLKDVRERFFTLEGRAGALFQASSPVELLQKGKDALQQSGMKEYIDQHTRELLSQCDPKRSATAYEVQAHIFDMFDKWDFGVEVGTKLEQYAYVNGIPMSTLRRIGAIYFRGICLNDFKMNPDDIDRQENEFALKKEV</sequence>
<comment type="caution">
    <text evidence="2">The sequence shown here is derived from an EMBL/GenBank/DDBJ whole genome shotgun (WGS) entry which is preliminary data.</text>
</comment>
<keyword evidence="1" id="KW-0812">Transmembrane</keyword>